<accession>A0A653KWQ0</accession>
<proteinExistence type="predicted"/>
<evidence type="ECO:0000313" key="1">
    <source>
        <dbReference type="EMBL" id="VXA82982.1"/>
    </source>
</evidence>
<reference evidence="1 2" key="1">
    <citation type="submission" date="2019-10" db="EMBL/GenBank/DDBJ databases">
        <authorList>
            <person name="Karimi E."/>
        </authorList>
    </citation>
    <scope>NUCLEOTIDE SEQUENCE [LARGE SCALE GENOMIC DNA]</scope>
    <source>
        <strain evidence="1">Aeromonas sp. 8C</strain>
    </source>
</reference>
<organism evidence="1 2">
    <name type="scientific">Aeromonas veronii</name>
    <dbReference type="NCBI Taxonomy" id="654"/>
    <lineage>
        <taxon>Bacteria</taxon>
        <taxon>Pseudomonadati</taxon>
        <taxon>Pseudomonadota</taxon>
        <taxon>Gammaproteobacteria</taxon>
        <taxon>Aeromonadales</taxon>
        <taxon>Aeromonadaceae</taxon>
        <taxon>Aeromonas</taxon>
    </lineage>
</organism>
<evidence type="ECO:0000313" key="2">
    <source>
        <dbReference type="Proteomes" id="UP000439123"/>
    </source>
</evidence>
<gene>
    <name evidence="1" type="ORF">AERO8C_140300</name>
</gene>
<dbReference type="AlphaFoldDB" id="A0A653KWQ0"/>
<protein>
    <submittedName>
        <fullName evidence="1">Uncharacterized protein</fullName>
    </submittedName>
</protein>
<name>A0A653KWQ0_AERVE</name>
<sequence>MDPANGAVSSGWLADFNGWDPINDRHKQLQRFEQAVILLHKPLLILHL</sequence>
<dbReference type="Proteomes" id="UP000439123">
    <property type="component" value="Unassembled WGS sequence"/>
</dbReference>
<dbReference type="EMBL" id="CABWLC010000006">
    <property type="protein sequence ID" value="VXA82982.1"/>
    <property type="molecule type" value="Genomic_DNA"/>
</dbReference>